<dbReference type="Proteomes" id="UP000033607">
    <property type="component" value="Unassembled WGS sequence"/>
</dbReference>
<proteinExistence type="predicted"/>
<dbReference type="Gene3D" id="3.40.50.300">
    <property type="entry name" value="P-loop containing nucleotide triphosphate hydrolases"/>
    <property type="match status" value="1"/>
</dbReference>
<dbReference type="SUPFAM" id="SSF52540">
    <property type="entry name" value="P-loop containing nucleoside triphosphate hydrolases"/>
    <property type="match status" value="3"/>
</dbReference>
<dbReference type="Pfam" id="PF00271">
    <property type="entry name" value="Helicase_C"/>
    <property type="match status" value="1"/>
</dbReference>
<comment type="caution">
    <text evidence="2">The sequence shown here is derived from an EMBL/GenBank/DDBJ whole genome shotgun (WGS) entry which is preliminary data.</text>
</comment>
<sequence length="1288" mass="147037">MNSNLEQASIWGRVFEIAVQRGVIAYLLDCKFLNEEHPQLEPWRKVKISQLSKHLIQALKETQTLPVHDIYVEERIQEYLRHLLVLGYGLGWTSLRECLNHYKPSRTMKLEAFWCPLTLPGETDNRELEPKKTAEEFHQAFNILDLFDPFLVTQGQPGRADFLLWLSPTEEQLKKRQPPQDFILCFEFSFNAPLELKDFRLETAHCQEINRYARYLDARGSFSRICAEVQGDQLQVSSKLEKHLFVFSGKDKPLYKLSQASSYTYQLVDLLKKKKRLQNSCLTRAMAITSNGVESLSAHFNSENNPQVKLMKSLGEAYEHLIKHKDPENFNAEIKVVFNTLLNSLPPALKKQAKRYFKPTHSFDKHLSMDFSETVEDFFKPMQTFDRQDILEAIEETEKLQAYFETSPRSAIEPYLTQPSLTLRDAHKSAIKAGLDSAISGRLNVIALEGNPGIGKTASVVSFLKEQRDGFLFLYASPRVVINQNVTQDLAQERGEKTGILTVTTNSLLISSAKTYYEEKIAPQEQKPKKIDGLVVVNGVDHLQHPVKSSILFINPQQEEEINNDLASIQRYKKSINERDELVNTKINPGVLRTLATGTRHLLEKNPQVQQVVLTVATQGYRNLSQGTTIEALGKLFRNRVNTQPGINERLEFAKRVPTIIVMIDEVAGDGAGALFVDEIAKWLQEQFILPFKDSPFRVILIVADASLSNEIVLTNFLEAGKRVPDKVLISPSRGKEAFRVTETELKIGGNKHSALHIMTNSYPATELTIDYSIRLSLITPELTSDGKPQSIKSAIRQQSESVLLNNAWQEINKGLKNNAQQIIFFAQDKAFLRKLKGMLTEGDQQLFSKDDVQVIDQSVLPRERLRLVTEPQRDNVKVFLMTSSGARGVSFPKADWIIASFPRFSVEASLMEIAQLIYRGRGQYTHPETGEKCSGENIPRRLVLLINDFFIPSETVDQERQWLRQSSDLLTLLLMLRSTILTRIKGDAGLRKQRLAFVPVGRIGDEELIQLISDDIQQFLQEANVFVNDSSYSSEFKGLVKKGQQFVEDLFKDFRLSGRTTKKDRVSYANYPTLEALVKTISRPSSPLLPKVNDPTLQIPDYLTCLGAFWWEDWGDRQIQEKYSFSESQAKIREARKQLMGILHQIGECQKIPRKLRDPARDIHKILLRENNAEWREYSIIEEIKSNDVMIALPLDYPQFWKPPFNSDGVERKQEFVDPETWRNALGRTLTPQGSVIPIIAKYQDFPWAAVASRHSISSLELAFNNRYFMASSELNLLNTILLEDPE</sequence>
<keyword evidence="2" id="KW-0547">Nucleotide-binding</keyword>
<keyword evidence="2" id="KW-0067">ATP-binding</keyword>
<dbReference type="GO" id="GO:0004386">
    <property type="term" value="F:helicase activity"/>
    <property type="evidence" value="ECO:0007669"/>
    <property type="project" value="UniProtKB-KW"/>
</dbReference>
<organism evidence="2 3">
    <name type="scientific">Limnoraphis robusta CS-951</name>
    <dbReference type="NCBI Taxonomy" id="1637645"/>
    <lineage>
        <taxon>Bacteria</taxon>
        <taxon>Bacillati</taxon>
        <taxon>Cyanobacteriota</taxon>
        <taxon>Cyanophyceae</taxon>
        <taxon>Oscillatoriophycideae</taxon>
        <taxon>Oscillatoriales</taxon>
        <taxon>Sirenicapillariaceae</taxon>
        <taxon>Limnoraphis</taxon>
    </lineage>
</organism>
<accession>A0A0F5YL82</accession>
<evidence type="ECO:0000259" key="1">
    <source>
        <dbReference type="Pfam" id="PF00271"/>
    </source>
</evidence>
<dbReference type="PATRIC" id="fig|1637645.4.peg.1252"/>
<dbReference type="OrthoDB" id="5557210at2"/>
<evidence type="ECO:0000313" key="3">
    <source>
        <dbReference type="Proteomes" id="UP000033607"/>
    </source>
</evidence>
<reference evidence="2 3" key="1">
    <citation type="submission" date="2015-06" db="EMBL/GenBank/DDBJ databases">
        <title>Draft genome assembly of filamentous brackish cyanobacterium Limnoraphis robusta strain CS-951.</title>
        <authorList>
            <person name="Willis A."/>
            <person name="Parks M."/>
            <person name="Burford M.A."/>
        </authorList>
    </citation>
    <scope>NUCLEOTIDE SEQUENCE [LARGE SCALE GENOMIC DNA]</scope>
    <source>
        <strain evidence="2 3">CS-951</strain>
    </source>
</reference>
<dbReference type="EMBL" id="LATL02000068">
    <property type="protein sequence ID" value="KKD39659.1"/>
    <property type="molecule type" value="Genomic_DNA"/>
</dbReference>
<keyword evidence="2" id="KW-0378">Hydrolase</keyword>
<feature type="domain" description="Helicase C-terminal" evidence="1">
    <location>
        <begin position="816"/>
        <end position="906"/>
    </location>
</feature>
<name>A0A0F5YL82_9CYAN</name>
<evidence type="ECO:0000313" key="2">
    <source>
        <dbReference type="EMBL" id="KKD39659.1"/>
    </source>
</evidence>
<dbReference type="InterPro" id="IPR001650">
    <property type="entry name" value="Helicase_C-like"/>
</dbReference>
<dbReference type="RefSeq" id="WP_046276828.1">
    <property type="nucleotide sequence ID" value="NZ_LATL02000068.1"/>
</dbReference>
<dbReference type="InterPro" id="IPR027417">
    <property type="entry name" value="P-loop_NTPase"/>
</dbReference>
<protein>
    <submittedName>
        <fullName evidence="2">Helicase</fullName>
    </submittedName>
</protein>
<keyword evidence="2" id="KW-0347">Helicase</keyword>
<gene>
    <name evidence="2" type="ORF">WN50_02000</name>
</gene>